<dbReference type="GO" id="GO:0016787">
    <property type="term" value="F:hydrolase activity"/>
    <property type="evidence" value="ECO:0007669"/>
    <property type="project" value="UniProtKB-KW"/>
</dbReference>
<dbReference type="InterPro" id="IPR027417">
    <property type="entry name" value="P-loop_NTPase"/>
</dbReference>
<dbReference type="SUPFAM" id="SSF52540">
    <property type="entry name" value="P-loop containing nucleoside triphosphate hydrolases"/>
    <property type="match status" value="1"/>
</dbReference>
<evidence type="ECO:0000256" key="1">
    <source>
        <dbReference type="SAM" id="MobiDB-lite"/>
    </source>
</evidence>
<accession>A0A8H6HD89</accession>
<dbReference type="Pfam" id="PF00271">
    <property type="entry name" value="Helicase_C"/>
    <property type="match status" value="1"/>
</dbReference>
<dbReference type="InterPro" id="IPR001650">
    <property type="entry name" value="Helicase_C-like"/>
</dbReference>
<gene>
    <name evidence="3" type="ORF">DFP72DRAFT_826651</name>
</gene>
<sequence length="191" mass="21844">FSISTQPHVLLFADSKKLGVRITQYLNTLLPEEYRSGPKKMIYHYNSHMSEKYLAFVFTQFTSDTGNCRILVTTSCNAVGVDFPNVKIVCNAGLPSTVVDTLQRAGRAIRTGTEDALFILFYDLSVHDIALEEYSNGDQGDSDRPRTNLTMRNPNRKDRAPYFLVELIQSRRCIRASFAKYLNESRYDPRR</sequence>
<dbReference type="Proteomes" id="UP000521943">
    <property type="component" value="Unassembled WGS sequence"/>
</dbReference>
<name>A0A8H6HD89_9AGAR</name>
<organism evidence="3 4">
    <name type="scientific">Ephemerocybe angulata</name>
    <dbReference type="NCBI Taxonomy" id="980116"/>
    <lineage>
        <taxon>Eukaryota</taxon>
        <taxon>Fungi</taxon>
        <taxon>Dikarya</taxon>
        <taxon>Basidiomycota</taxon>
        <taxon>Agaricomycotina</taxon>
        <taxon>Agaricomycetes</taxon>
        <taxon>Agaricomycetidae</taxon>
        <taxon>Agaricales</taxon>
        <taxon>Agaricineae</taxon>
        <taxon>Psathyrellaceae</taxon>
        <taxon>Ephemerocybe</taxon>
    </lineage>
</organism>
<keyword evidence="3" id="KW-0378">Hydrolase</keyword>
<comment type="caution">
    <text evidence="3">The sequence shown here is derived from an EMBL/GenBank/DDBJ whole genome shotgun (WGS) entry which is preliminary data.</text>
</comment>
<dbReference type="EMBL" id="JACGCI010000130">
    <property type="protein sequence ID" value="KAF6744012.1"/>
    <property type="molecule type" value="Genomic_DNA"/>
</dbReference>
<dbReference type="OrthoDB" id="5952536at2759"/>
<dbReference type="CDD" id="cd18785">
    <property type="entry name" value="SF2_C"/>
    <property type="match status" value="1"/>
</dbReference>
<evidence type="ECO:0000259" key="2">
    <source>
        <dbReference type="PROSITE" id="PS51194"/>
    </source>
</evidence>
<keyword evidence="4" id="KW-1185">Reference proteome</keyword>
<dbReference type="AlphaFoldDB" id="A0A8H6HD89"/>
<dbReference type="SMART" id="SM00490">
    <property type="entry name" value="HELICc"/>
    <property type="match status" value="1"/>
</dbReference>
<reference evidence="3 4" key="1">
    <citation type="submission" date="2020-07" db="EMBL/GenBank/DDBJ databases">
        <title>Comparative genomics of pyrophilous fungi reveals a link between fire events and developmental genes.</title>
        <authorList>
            <consortium name="DOE Joint Genome Institute"/>
            <person name="Steindorff A.S."/>
            <person name="Carver A."/>
            <person name="Calhoun S."/>
            <person name="Stillman K."/>
            <person name="Liu H."/>
            <person name="Lipzen A."/>
            <person name="Pangilinan J."/>
            <person name="Labutti K."/>
            <person name="Bruns T.D."/>
            <person name="Grigoriev I.V."/>
        </authorList>
    </citation>
    <scope>NUCLEOTIDE SEQUENCE [LARGE SCALE GENOMIC DNA]</scope>
    <source>
        <strain evidence="3 4">CBS 144469</strain>
    </source>
</reference>
<evidence type="ECO:0000313" key="3">
    <source>
        <dbReference type="EMBL" id="KAF6744012.1"/>
    </source>
</evidence>
<feature type="region of interest" description="Disordered" evidence="1">
    <location>
        <begin position="135"/>
        <end position="155"/>
    </location>
</feature>
<evidence type="ECO:0000313" key="4">
    <source>
        <dbReference type="Proteomes" id="UP000521943"/>
    </source>
</evidence>
<dbReference type="Gene3D" id="3.40.50.300">
    <property type="entry name" value="P-loop containing nucleotide triphosphate hydrolases"/>
    <property type="match status" value="1"/>
</dbReference>
<feature type="domain" description="Helicase C-terminal" evidence="2">
    <location>
        <begin position="1"/>
        <end position="155"/>
    </location>
</feature>
<feature type="non-terminal residue" evidence="3">
    <location>
        <position position="1"/>
    </location>
</feature>
<protein>
    <submittedName>
        <fullName evidence="3">P-loop containing nucleoside triphosphate hydrolase protein</fullName>
    </submittedName>
</protein>
<proteinExistence type="predicted"/>
<dbReference type="PROSITE" id="PS51194">
    <property type="entry name" value="HELICASE_CTER"/>
    <property type="match status" value="1"/>
</dbReference>